<organism evidence="2 3">
    <name type="scientific">Aspergillus novoparasiticus</name>
    <dbReference type="NCBI Taxonomy" id="986946"/>
    <lineage>
        <taxon>Eukaryota</taxon>
        <taxon>Fungi</taxon>
        <taxon>Dikarya</taxon>
        <taxon>Ascomycota</taxon>
        <taxon>Pezizomycotina</taxon>
        <taxon>Eurotiomycetes</taxon>
        <taxon>Eurotiomycetidae</taxon>
        <taxon>Eurotiales</taxon>
        <taxon>Aspergillaceae</taxon>
        <taxon>Aspergillus</taxon>
        <taxon>Aspergillus subgen. Circumdati</taxon>
    </lineage>
</organism>
<reference evidence="2 3" key="1">
    <citation type="submission" date="2019-04" db="EMBL/GenBank/DDBJ databases">
        <title>Fungal friends and foes A comparative genomics study of 23 Aspergillus species from section Flavi.</title>
        <authorList>
            <consortium name="DOE Joint Genome Institute"/>
            <person name="Kjaerbolling I."/>
            <person name="Vesth T.C."/>
            <person name="Frisvad J.C."/>
            <person name="Nybo J.L."/>
            <person name="Theobald S."/>
            <person name="Kildgaard S."/>
            <person name="Petersen T.I."/>
            <person name="Kuo A."/>
            <person name="Sato A."/>
            <person name="Lyhne E.K."/>
            <person name="Kogle M.E."/>
            <person name="Wiebenga A."/>
            <person name="Kun R.S."/>
            <person name="Lubbers R.J."/>
            <person name="Makela M.R."/>
            <person name="Barry K."/>
            <person name="Chovatia M."/>
            <person name="Clum A."/>
            <person name="Daum C."/>
            <person name="Haridas S."/>
            <person name="He G."/>
            <person name="LaButti K."/>
            <person name="Lipzen A."/>
            <person name="Mondo S."/>
            <person name="Pangilinan J."/>
            <person name="Riley R."/>
            <person name="Salamov A."/>
            <person name="Simmons B.A."/>
            <person name="Magnuson J.K."/>
            <person name="Henrissat B."/>
            <person name="Mortensen U.H."/>
            <person name="Larsen T.O."/>
            <person name="De vries R.P."/>
            <person name="Grigoriev I.V."/>
            <person name="Machida M."/>
            <person name="Baker S.E."/>
            <person name="Andersen M.R."/>
        </authorList>
    </citation>
    <scope>NUCLEOTIDE SEQUENCE [LARGE SCALE GENOMIC DNA]</scope>
    <source>
        <strain evidence="2 3">CBS 126849</strain>
    </source>
</reference>
<accession>A0A5N6EK13</accession>
<name>A0A5N6EK13_9EURO</name>
<feature type="transmembrane region" description="Helical" evidence="1">
    <location>
        <begin position="72"/>
        <end position="99"/>
    </location>
</feature>
<evidence type="ECO:0000256" key="1">
    <source>
        <dbReference type="SAM" id="Phobius"/>
    </source>
</evidence>
<evidence type="ECO:0000313" key="2">
    <source>
        <dbReference type="EMBL" id="KAB8217375.1"/>
    </source>
</evidence>
<gene>
    <name evidence="2" type="ORF">BDV33DRAFT_177194</name>
</gene>
<keyword evidence="3" id="KW-1185">Reference proteome</keyword>
<dbReference type="EMBL" id="ML733464">
    <property type="protein sequence ID" value="KAB8217375.1"/>
    <property type="molecule type" value="Genomic_DNA"/>
</dbReference>
<sequence>MEERGVDAPDSCFVGDCDFVGDCGCFKPNRWDAVFAAGLGLAELPLCLFVFAACIALGFLIPSPLPVWARPLVCGAFVVPLAAGLVSFAGGPIMAVMAVGRTNMPYPNSQSK</sequence>
<feature type="transmembrane region" description="Helical" evidence="1">
    <location>
        <begin position="34"/>
        <end position="60"/>
    </location>
</feature>
<evidence type="ECO:0000313" key="3">
    <source>
        <dbReference type="Proteomes" id="UP000326799"/>
    </source>
</evidence>
<protein>
    <submittedName>
        <fullName evidence="2">Uncharacterized protein</fullName>
    </submittedName>
</protein>
<dbReference type="Proteomes" id="UP000326799">
    <property type="component" value="Unassembled WGS sequence"/>
</dbReference>
<dbReference type="AlphaFoldDB" id="A0A5N6EK13"/>
<keyword evidence="1" id="KW-0472">Membrane</keyword>
<keyword evidence="1" id="KW-0812">Transmembrane</keyword>
<keyword evidence="1" id="KW-1133">Transmembrane helix</keyword>
<proteinExistence type="predicted"/>